<dbReference type="Gene3D" id="3.30.70.270">
    <property type="match status" value="2"/>
</dbReference>
<evidence type="ECO:0000256" key="4">
    <source>
        <dbReference type="ARBA" id="ARBA00022759"/>
    </source>
</evidence>
<dbReference type="Pfam" id="PF17917">
    <property type="entry name" value="RT_RNaseH"/>
    <property type="match status" value="1"/>
</dbReference>
<keyword evidence="1" id="KW-0808">Transferase</keyword>
<sequence length="717" mass="81439">MQEQIQELIISKSHREDSTFEGSVNRGDAGNWHPNDIKVDIPEYDGKLDPDEFVEWLRTQGNSTAEEYSREFEYLLMKCDVLEDDPQTLIRYLGGLEPRVANVVELHSYQTLAELTILSHKGLGHIALECPNKRIVSLTDFKVAGGLEVVPDFAAILESPPGDDVEVTGPDEGPCLVVRRTLNTTLIQEAELQRESIFHTRCTIAQKVCSVIIDGGSCTNVASQTLVTKLNLPTQPHPTPTIVAPLIEMTTLKTLVWTSQAQRAFDELKQLLMSTSVLALPCFQEVFEVECDASGVEFILHSDHEALKYIQGQHKLQPRHAKWVEFLQAFTFTIKHKSRKFNKGAYALSSSTIVAPLIEMTTLKTLVWTSQAQRAFDELKQLLMSTSVLALPCFQEVFEVECDASGVGIGAVLSQMNRPITYFSEKLNEAKKRYSTYDKEFYTIIRALDHWKHYLISKEFILHSDHEALKYIQGQHKLQPRHAKWVEFLQAFTFTIKHKSRKFNKGAYALSSSCVFLVIAFGWSLSRRLTKERCLSCHQAKGHSSPHGLYMPLPVPVAPWEDVSLDFITGLPRTQRQKDSIMVVVDRFSKMAHFVACHMTYDAVQWEDLFPRAEFAYNWASSKTTGISPFMAVYGLNPTTPLDFDALDTSIKFNKEANDVAADIKSIHQRIHDKIVKTNELIKYRHDKGRKHVLFKPVTLFGCIFERNIFHLNVVQS</sequence>
<dbReference type="Gene3D" id="3.30.420.10">
    <property type="entry name" value="Ribonuclease H-like superfamily/Ribonuclease H"/>
    <property type="match status" value="2"/>
</dbReference>
<dbReference type="CDD" id="cd00303">
    <property type="entry name" value="retropepsin_like"/>
    <property type="match status" value="1"/>
</dbReference>
<dbReference type="SUPFAM" id="SSF56672">
    <property type="entry name" value="DNA/RNA polymerases"/>
    <property type="match status" value="2"/>
</dbReference>
<feature type="domain" description="Reverse transcriptase RNase H-like" evidence="7">
    <location>
        <begin position="394"/>
        <end position="492"/>
    </location>
</feature>
<name>A0A6L2KM27_TANCI</name>
<evidence type="ECO:0008006" key="10">
    <source>
        <dbReference type="Google" id="ProtNLM"/>
    </source>
</evidence>
<dbReference type="InterPro" id="IPR043128">
    <property type="entry name" value="Rev_trsase/Diguanyl_cyclase"/>
</dbReference>
<dbReference type="InterPro" id="IPR041373">
    <property type="entry name" value="RT_RNaseH"/>
</dbReference>
<gene>
    <name evidence="9" type="ORF">Tci_021997</name>
</gene>
<keyword evidence="2" id="KW-0548">Nucleotidyltransferase</keyword>
<dbReference type="PANTHER" id="PTHR35046:SF26">
    <property type="entry name" value="RNA-DIRECTED DNA POLYMERASE"/>
    <property type="match status" value="1"/>
</dbReference>
<evidence type="ECO:0000313" key="9">
    <source>
        <dbReference type="EMBL" id="GEU50019.1"/>
    </source>
</evidence>
<dbReference type="AlphaFoldDB" id="A0A6L2KM27"/>
<evidence type="ECO:0000256" key="2">
    <source>
        <dbReference type="ARBA" id="ARBA00022695"/>
    </source>
</evidence>
<keyword evidence="3" id="KW-0540">Nuclease</keyword>
<evidence type="ECO:0000256" key="5">
    <source>
        <dbReference type="ARBA" id="ARBA00022801"/>
    </source>
</evidence>
<evidence type="ECO:0000259" key="7">
    <source>
        <dbReference type="Pfam" id="PF17917"/>
    </source>
</evidence>
<keyword evidence="6" id="KW-0695">RNA-directed DNA polymerase</keyword>
<dbReference type="GO" id="GO:0004519">
    <property type="term" value="F:endonuclease activity"/>
    <property type="evidence" value="ECO:0007669"/>
    <property type="project" value="UniProtKB-KW"/>
</dbReference>
<dbReference type="InterPro" id="IPR041577">
    <property type="entry name" value="RT_RNaseH_2"/>
</dbReference>
<comment type="caution">
    <text evidence="9">The sequence shown here is derived from an EMBL/GenBank/DDBJ whole genome shotgun (WGS) entry which is preliminary data.</text>
</comment>
<dbReference type="InterPro" id="IPR036397">
    <property type="entry name" value="RNaseH_sf"/>
</dbReference>
<dbReference type="GO" id="GO:0003964">
    <property type="term" value="F:RNA-directed DNA polymerase activity"/>
    <property type="evidence" value="ECO:0007669"/>
    <property type="project" value="UniProtKB-KW"/>
</dbReference>
<evidence type="ECO:0000259" key="8">
    <source>
        <dbReference type="Pfam" id="PF17919"/>
    </source>
</evidence>
<reference evidence="9" key="1">
    <citation type="journal article" date="2019" name="Sci. Rep.">
        <title>Draft genome of Tanacetum cinerariifolium, the natural source of mosquito coil.</title>
        <authorList>
            <person name="Yamashiro T."/>
            <person name="Shiraishi A."/>
            <person name="Satake H."/>
            <person name="Nakayama K."/>
        </authorList>
    </citation>
    <scope>NUCLEOTIDE SEQUENCE</scope>
</reference>
<dbReference type="EMBL" id="BKCJ010002652">
    <property type="protein sequence ID" value="GEU50019.1"/>
    <property type="molecule type" value="Genomic_DNA"/>
</dbReference>
<evidence type="ECO:0000256" key="3">
    <source>
        <dbReference type="ARBA" id="ARBA00022722"/>
    </source>
</evidence>
<proteinExistence type="predicted"/>
<evidence type="ECO:0000256" key="6">
    <source>
        <dbReference type="ARBA" id="ARBA00022918"/>
    </source>
</evidence>
<dbReference type="GO" id="GO:0003676">
    <property type="term" value="F:nucleic acid binding"/>
    <property type="evidence" value="ECO:0007669"/>
    <property type="project" value="InterPro"/>
</dbReference>
<dbReference type="GO" id="GO:0016787">
    <property type="term" value="F:hydrolase activity"/>
    <property type="evidence" value="ECO:0007669"/>
    <property type="project" value="UniProtKB-KW"/>
</dbReference>
<keyword evidence="5" id="KW-0378">Hydrolase</keyword>
<feature type="domain" description="Reverse transcriptase/retrotransposon-derived protein RNase H-like" evidence="8">
    <location>
        <begin position="257"/>
        <end position="296"/>
    </location>
</feature>
<evidence type="ECO:0000256" key="1">
    <source>
        <dbReference type="ARBA" id="ARBA00022679"/>
    </source>
</evidence>
<dbReference type="InterPro" id="IPR043502">
    <property type="entry name" value="DNA/RNA_pol_sf"/>
</dbReference>
<dbReference type="PANTHER" id="PTHR35046">
    <property type="entry name" value="ZINC KNUCKLE (CCHC-TYPE) FAMILY PROTEIN"/>
    <property type="match status" value="1"/>
</dbReference>
<keyword evidence="4" id="KW-0255">Endonuclease</keyword>
<protein>
    <recommendedName>
        <fullName evidence="10">Reverse transcriptase/retrotransposon-derived protein RNase H-like domain-containing protein</fullName>
    </recommendedName>
</protein>
<dbReference type="CDD" id="cd09274">
    <property type="entry name" value="RNase_HI_RT_Ty3"/>
    <property type="match status" value="1"/>
</dbReference>
<organism evidence="9">
    <name type="scientific">Tanacetum cinerariifolium</name>
    <name type="common">Dalmatian daisy</name>
    <name type="synonym">Chrysanthemum cinerariifolium</name>
    <dbReference type="NCBI Taxonomy" id="118510"/>
    <lineage>
        <taxon>Eukaryota</taxon>
        <taxon>Viridiplantae</taxon>
        <taxon>Streptophyta</taxon>
        <taxon>Embryophyta</taxon>
        <taxon>Tracheophyta</taxon>
        <taxon>Spermatophyta</taxon>
        <taxon>Magnoliopsida</taxon>
        <taxon>eudicotyledons</taxon>
        <taxon>Gunneridae</taxon>
        <taxon>Pentapetalae</taxon>
        <taxon>asterids</taxon>
        <taxon>campanulids</taxon>
        <taxon>Asterales</taxon>
        <taxon>Asteraceae</taxon>
        <taxon>Asteroideae</taxon>
        <taxon>Anthemideae</taxon>
        <taxon>Anthemidinae</taxon>
        <taxon>Tanacetum</taxon>
    </lineage>
</organism>
<dbReference type="InterPro" id="IPR012337">
    <property type="entry name" value="RNaseH-like_sf"/>
</dbReference>
<dbReference type="Pfam" id="PF17919">
    <property type="entry name" value="RT_RNaseH_2"/>
    <property type="match status" value="1"/>
</dbReference>
<accession>A0A6L2KM27</accession>
<dbReference type="SUPFAM" id="SSF53098">
    <property type="entry name" value="Ribonuclease H-like"/>
    <property type="match status" value="1"/>
</dbReference>